<evidence type="ECO:0000313" key="2">
    <source>
        <dbReference type="EMBL" id="SEM39394.1"/>
    </source>
</evidence>
<name>A0A1H7Y0J2_9ACTN</name>
<accession>A0A1H7Y0J2</accession>
<proteinExistence type="predicted"/>
<sequence>MDMMKTFALGLVAAAVTGALLTHPAEASVKQYSHPCQGVSHCTDEKTDGEAWMVMTPKKNWKKVIHRFHHLTKRARAVCGGGSGSRTGEKLHIAMILTAPGSSESKVVQIEASGRTPQKYCF</sequence>
<dbReference type="Proteomes" id="UP000198953">
    <property type="component" value="Unassembled WGS sequence"/>
</dbReference>
<dbReference type="STRING" id="46177.SAMN05660976_05055"/>
<evidence type="ECO:0000313" key="3">
    <source>
        <dbReference type="Proteomes" id="UP000198953"/>
    </source>
</evidence>
<feature type="chain" id="PRO_5011605263" description="Peptidase inhibitor family I36" evidence="1">
    <location>
        <begin position="28"/>
        <end position="122"/>
    </location>
</feature>
<evidence type="ECO:0008006" key="4">
    <source>
        <dbReference type="Google" id="ProtNLM"/>
    </source>
</evidence>
<organism evidence="2 3">
    <name type="scientific">Nonomuraea pusilla</name>
    <dbReference type="NCBI Taxonomy" id="46177"/>
    <lineage>
        <taxon>Bacteria</taxon>
        <taxon>Bacillati</taxon>
        <taxon>Actinomycetota</taxon>
        <taxon>Actinomycetes</taxon>
        <taxon>Streptosporangiales</taxon>
        <taxon>Streptosporangiaceae</taxon>
        <taxon>Nonomuraea</taxon>
    </lineage>
</organism>
<reference evidence="2 3" key="1">
    <citation type="submission" date="2016-10" db="EMBL/GenBank/DDBJ databases">
        <authorList>
            <person name="de Groot N.N."/>
        </authorList>
    </citation>
    <scope>NUCLEOTIDE SEQUENCE [LARGE SCALE GENOMIC DNA]</scope>
    <source>
        <strain evidence="2 3">DSM 43357</strain>
    </source>
</reference>
<gene>
    <name evidence="2" type="ORF">SAMN05660976_05055</name>
</gene>
<dbReference type="AlphaFoldDB" id="A0A1H7Y0J2"/>
<evidence type="ECO:0000256" key="1">
    <source>
        <dbReference type="SAM" id="SignalP"/>
    </source>
</evidence>
<protein>
    <recommendedName>
        <fullName evidence="4">Peptidase inhibitor family I36</fullName>
    </recommendedName>
</protein>
<feature type="signal peptide" evidence="1">
    <location>
        <begin position="1"/>
        <end position="27"/>
    </location>
</feature>
<keyword evidence="3" id="KW-1185">Reference proteome</keyword>
<keyword evidence="1" id="KW-0732">Signal</keyword>
<dbReference type="EMBL" id="FOBF01000012">
    <property type="protein sequence ID" value="SEM39394.1"/>
    <property type="molecule type" value="Genomic_DNA"/>
</dbReference>